<evidence type="ECO:0000313" key="2">
    <source>
        <dbReference type="Proteomes" id="UP000499080"/>
    </source>
</evidence>
<comment type="caution">
    <text evidence="1">The sequence shown here is derived from an EMBL/GenBank/DDBJ whole genome shotgun (WGS) entry which is preliminary data.</text>
</comment>
<accession>A0A4Y2D215</accession>
<organism evidence="1 2">
    <name type="scientific">Araneus ventricosus</name>
    <name type="common">Orbweaver spider</name>
    <name type="synonym">Epeira ventricosa</name>
    <dbReference type="NCBI Taxonomy" id="182803"/>
    <lineage>
        <taxon>Eukaryota</taxon>
        <taxon>Metazoa</taxon>
        <taxon>Ecdysozoa</taxon>
        <taxon>Arthropoda</taxon>
        <taxon>Chelicerata</taxon>
        <taxon>Arachnida</taxon>
        <taxon>Araneae</taxon>
        <taxon>Araneomorphae</taxon>
        <taxon>Entelegynae</taxon>
        <taxon>Araneoidea</taxon>
        <taxon>Araneidae</taxon>
        <taxon>Araneus</taxon>
    </lineage>
</organism>
<dbReference type="GO" id="GO:0003676">
    <property type="term" value="F:nucleic acid binding"/>
    <property type="evidence" value="ECO:0007669"/>
    <property type="project" value="InterPro"/>
</dbReference>
<protein>
    <recommendedName>
        <fullName evidence="3">Tc1-like transposase DDE domain-containing protein</fullName>
    </recommendedName>
</protein>
<reference evidence="1 2" key="1">
    <citation type="journal article" date="2019" name="Sci. Rep.">
        <title>Orb-weaving spider Araneus ventricosus genome elucidates the spidroin gene catalogue.</title>
        <authorList>
            <person name="Kono N."/>
            <person name="Nakamura H."/>
            <person name="Ohtoshi R."/>
            <person name="Moran D.A.P."/>
            <person name="Shinohara A."/>
            <person name="Yoshida Y."/>
            <person name="Fujiwara M."/>
            <person name="Mori M."/>
            <person name="Tomita M."/>
            <person name="Arakawa K."/>
        </authorList>
    </citation>
    <scope>NUCLEOTIDE SEQUENCE [LARGE SCALE GENOMIC DNA]</scope>
</reference>
<evidence type="ECO:0000313" key="1">
    <source>
        <dbReference type="EMBL" id="GBM10760.1"/>
    </source>
</evidence>
<dbReference type="EMBL" id="BGPR01000290">
    <property type="protein sequence ID" value="GBM10760.1"/>
    <property type="molecule type" value="Genomic_DNA"/>
</dbReference>
<dbReference type="InterPro" id="IPR036397">
    <property type="entry name" value="RNaseH_sf"/>
</dbReference>
<dbReference type="Gene3D" id="3.30.420.10">
    <property type="entry name" value="Ribonuclease H-like superfamily/Ribonuclease H"/>
    <property type="match status" value="1"/>
</dbReference>
<dbReference type="Proteomes" id="UP000499080">
    <property type="component" value="Unassembled WGS sequence"/>
</dbReference>
<sequence>MIQSTNERRISNSSESFKACWIVLFAAISESMDSAEYQAMLYNNLIPLSPLLGGASCIFKQDNASCHTSKPTNNDLKKKKVNILPWPSGSLDLNPMKNVWGILSLKVYANNKQFSSANELEVAIAKEQHDISDHLII</sequence>
<name>A0A4Y2D215_ARAVE</name>
<keyword evidence="2" id="KW-1185">Reference proteome</keyword>
<proteinExistence type="predicted"/>
<dbReference type="OrthoDB" id="9996331at2759"/>
<evidence type="ECO:0008006" key="3">
    <source>
        <dbReference type="Google" id="ProtNLM"/>
    </source>
</evidence>
<dbReference type="AlphaFoldDB" id="A0A4Y2D215"/>
<gene>
    <name evidence="1" type="ORF">AVEN_142_1</name>
</gene>